<dbReference type="EMBL" id="CP019609">
    <property type="protein sequence ID" value="AQP53721.1"/>
    <property type="molecule type" value="Genomic_DNA"/>
</dbReference>
<keyword evidence="2" id="KW-1185">Reference proteome</keyword>
<reference evidence="1 2" key="1">
    <citation type="journal article" date="2010" name="Int. J. Syst. Evol. Microbiol.">
        <title>Vagococcus penaei sp. nov., isolated from spoilage microbiota of cooked shrimp (Penaeus vannamei).</title>
        <authorList>
            <person name="Jaffres E."/>
            <person name="Prevost H."/>
            <person name="Rossero A."/>
            <person name="Joffraud J.J."/>
            <person name="Dousset X."/>
        </authorList>
    </citation>
    <scope>NUCLEOTIDE SEQUENCE [LARGE SCALE GENOMIC DNA]</scope>
    <source>
        <strain evidence="1 2">CD276</strain>
    </source>
</reference>
<dbReference type="Proteomes" id="UP000188246">
    <property type="component" value="Chromosome"/>
</dbReference>
<evidence type="ECO:0000313" key="2">
    <source>
        <dbReference type="Proteomes" id="UP000188246"/>
    </source>
</evidence>
<dbReference type="RefSeq" id="WP_077275806.1">
    <property type="nucleotide sequence ID" value="NZ_CP019609.1"/>
</dbReference>
<dbReference type="InterPro" id="IPR009339">
    <property type="entry name" value="DUF998"/>
</dbReference>
<dbReference type="KEGG" id="vpi:BW732_05345"/>
<accession>A0A1Q2D5X9</accession>
<dbReference type="AlphaFoldDB" id="A0A1Q2D5X9"/>
<evidence type="ECO:0000313" key="1">
    <source>
        <dbReference type="EMBL" id="AQP53721.1"/>
    </source>
</evidence>
<name>A0A1Q2D5X9_9ENTE</name>
<dbReference type="Pfam" id="PF06197">
    <property type="entry name" value="DUF998"/>
    <property type="match status" value="1"/>
</dbReference>
<sequence length="221" mass="25582">MQFFRKYGFYLMITAVISEIVGPLVFGLFYQDYNHTTMLISSFGEDKSPVKLVFDWWQIIDGLLFIFAIPAFYQRFKGTSLWLTRGMCFMIFLYAVGDCVMTGIFSKTGHAEPTTIDIIHNYASGIGFGAFLVGTIFLVCLYYLERKKEILFVLVLVLMLSIGSMFIYMLPNFPLNISDASMSETRGLWQRLNLIFLYLPFFLVAVGQYYQPKWLMNKSLF</sequence>
<dbReference type="STRING" id="633807.BW732_05345"/>
<organism evidence="1 2">
    <name type="scientific">Vagococcus penaei</name>
    <dbReference type="NCBI Taxonomy" id="633807"/>
    <lineage>
        <taxon>Bacteria</taxon>
        <taxon>Bacillati</taxon>
        <taxon>Bacillota</taxon>
        <taxon>Bacilli</taxon>
        <taxon>Lactobacillales</taxon>
        <taxon>Enterococcaceae</taxon>
        <taxon>Vagococcus</taxon>
    </lineage>
</organism>
<proteinExistence type="predicted"/>
<gene>
    <name evidence="1" type="ORF">BW732_05345</name>
</gene>
<dbReference type="OrthoDB" id="2067339at2"/>
<protein>
    <submittedName>
        <fullName evidence="1">Uncharacterized protein</fullName>
    </submittedName>
</protein>